<dbReference type="Proteomes" id="UP000647133">
    <property type="component" value="Unassembled WGS sequence"/>
</dbReference>
<dbReference type="InterPro" id="IPR017946">
    <property type="entry name" value="PLC-like_Pdiesterase_TIM-brl"/>
</dbReference>
<protein>
    <recommendedName>
        <fullName evidence="3">Calcium-dependent phosphoinositide phospholipase C</fullName>
    </recommendedName>
</protein>
<gene>
    <name evidence="1" type="ORF">IFO69_18790</name>
</gene>
<evidence type="ECO:0008006" key="3">
    <source>
        <dbReference type="Google" id="ProtNLM"/>
    </source>
</evidence>
<evidence type="ECO:0000313" key="2">
    <source>
        <dbReference type="Proteomes" id="UP000647133"/>
    </source>
</evidence>
<keyword evidence="2" id="KW-1185">Reference proteome</keyword>
<dbReference type="SUPFAM" id="SSF51695">
    <property type="entry name" value="PLC-like phosphodiesterases"/>
    <property type="match status" value="1"/>
</dbReference>
<organism evidence="1 2">
    <name type="scientific">Echinicola arenosa</name>
    <dbReference type="NCBI Taxonomy" id="2774144"/>
    <lineage>
        <taxon>Bacteria</taxon>
        <taxon>Pseudomonadati</taxon>
        <taxon>Bacteroidota</taxon>
        <taxon>Cytophagia</taxon>
        <taxon>Cytophagales</taxon>
        <taxon>Cyclobacteriaceae</taxon>
        <taxon>Echinicola</taxon>
    </lineage>
</organism>
<sequence>MNYTNSIKATILGLCLAFQGCGQKEITIEGGRVKIPADLKINEIQVLGTHNSYATKRDTAILNFIDPIFTGMMGQYFNNMSEEVKAKYKEYHPNQMTFKEMLAYDFPDFPTQLDAGMRSLAIDIVYDPSGNRFSRPAIYDVMKAKGIHHYQPYDSTGMDQPGFKVMHIADIDFLSHYKTFEQALNALKNWSDKNPTHAPVYIMIEAKDAGLPIFPNSTEVLPFTAEVYDQLDHKLESVLGREKIITPDDVRGDYATLEEAVLAQNWPTVEASQGKFIFLLLPGSAGLSTDHSYLKGHPSLKGRMMFVKADVGQDHCGFLLLDNVIARKADIEEAVKKGYMVRTRSDIETYEAKVNDMSRAETAFESGAQVVSTDFFEPGNAYGTDYVVRMPNNQPLRLNPVNRVEEK</sequence>
<name>A0ABR9AR13_9BACT</name>
<accession>A0ABR9AR13</accession>
<dbReference type="EMBL" id="JACYTQ010000008">
    <property type="protein sequence ID" value="MBD8490806.1"/>
    <property type="molecule type" value="Genomic_DNA"/>
</dbReference>
<comment type="caution">
    <text evidence="1">The sequence shown here is derived from an EMBL/GenBank/DDBJ whole genome shotgun (WGS) entry which is preliminary data.</text>
</comment>
<dbReference type="InterPro" id="IPR032075">
    <property type="entry name" value="PI-PLC-C1"/>
</dbReference>
<dbReference type="Pfam" id="PF16670">
    <property type="entry name" value="PI-PLC-C1"/>
    <property type="match status" value="1"/>
</dbReference>
<dbReference type="RefSeq" id="WP_192011678.1">
    <property type="nucleotide sequence ID" value="NZ_JACYTQ010000008.1"/>
</dbReference>
<dbReference type="Gene3D" id="3.20.20.190">
    <property type="entry name" value="Phosphatidylinositol (PI) phosphodiesterase"/>
    <property type="match status" value="1"/>
</dbReference>
<proteinExistence type="predicted"/>
<dbReference type="CDD" id="cd08589">
    <property type="entry name" value="PI-PLCc_SaPLC1_like"/>
    <property type="match status" value="1"/>
</dbReference>
<reference evidence="1 2" key="1">
    <citation type="submission" date="2020-09" db="EMBL/GenBank/DDBJ databases">
        <title>Echinicola sp. CAU 1574 isolated from sand of Sido Beach.</title>
        <authorList>
            <person name="Kim W."/>
        </authorList>
    </citation>
    <scope>NUCLEOTIDE SEQUENCE [LARGE SCALE GENOMIC DNA]</scope>
    <source>
        <strain evidence="1 2">CAU 1574</strain>
    </source>
</reference>
<evidence type="ECO:0000313" key="1">
    <source>
        <dbReference type="EMBL" id="MBD8490806.1"/>
    </source>
</evidence>